<feature type="transmembrane region" description="Helical" evidence="5">
    <location>
        <begin position="80"/>
        <end position="102"/>
    </location>
</feature>
<dbReference type="EMBL" id="CAJNOU010008614">
    <property type="protein sequence ID" value="CAF1539330.1"/>
    <property type="molecule type" value="Genomic_DNA"/>
</dbReference>
<sequence length="173" mass="18381">MNTRLLSITAGTLIGLSLIFFIISNALPIWNKFGTEYQAFTYGLWRSCVTVSNMKQCVAITCPSENDEIGFCSKILVARAFVTISCVLSGISAICLLVYTIIGDSAPRVLLLVAKCLVFACLIMGIIGVAVGINAKIDTGSEVKLQLGAGAIIGIVAIIINFFGIIATLSIRQ</sequence>
<evidence type="ECO:0000256" key="3">
    <source>
        <dbReference type="ARBA" id="ARBA00022989"/>
    </source>
</evidence>
<keyword evidence="4 5" id="KW-0472">Membrane</keyword>
<dbReference type="AlphaFoldDB" id="A0A815W170"/>
<evidence type="ECO:0000313" key="7">
    <source>
        <dbReference type="EMBL" id="CAF4081597.1"/>
    </source>
</evidence>
<keyword evidence="3 5" id="KW-1133">Transmembrane helix</keyword>
<evidence type="ECO:0000313" key="6">
    <source>
        <dbReference type="EMBL" id="CAF1539330.1"/>
    </source>
</evidence>
<protein>
    <recommendedName>
        <fullName evidence="9">Claudin</fullName>
    </recommendedName>
</protein>
<dbReference type="Proteomes" id="UP000663889">
    <property type="component" value="Unassembled WGS sequence"/>
</dbReference>
<dbReference type="GO" id="GO:0016020">
    <property type="term" value="C:membrane"/>
    <property type="evidence" value="ECO:0007669"/>
    <property type="project" value="UniProtKB-SubCell"/>
</dbReference>
<reference evidence="6" key="1">
    <citation type="submission" date="2021-02" db="EMBL/GenBank/DDBJ databases">
        <authorList>
            <person name="Nowell W R."/>
        </authorList>
    </citation>
    <scope>NUCLEOTIDE SEQUENCE</scope>
</reference>
<dbReference type="EMBL" id="CAJOBE010009285">
    <property type="protein sequence ID" value="CAF4081597.1"/>
    <property type="molecule type" value="Genomic_DNA"/>
</dbReference>
<dbReference type="Gene3D" id="1.20.140.150">
    <property type="match status" value="1"/>
</dbReference>
<gene>
    <name evidence="7" type="ORF">FNK824_LOCUS30394</name>
    <name evidence="6" type="ORF">SEV965_LOCUS38030</name>
</gene>
<name>A0A815W170_9BILA</name>
<dbReference type="PROSITE" id="PS01346">
    <property type="entry name" value="CLAUDIN"/>
    <property type="match status" value="1"/>
</dbReference>
<evidence type="ECO:0008006" key="9">
    <source>
        <dbReference type="Google" id="ProtNLM"/>
    </source>
</evidence>
<comment type="subcellular location">
    <subcellularLocation>
        <location evidence="1">Membrane</location>
        <topology evidence="1">Multi-pass membrane protein</topology>
    </subcellularLocation>
</comment>
<feature type="transmembrane region" description="Helical" evidence="5">
    <location>
        <begin position="12"/>
        <end position="30"/>
    </location>
</feature>
<dbReference type="InterPro" id="IPR017974">
    <property type="entry name" value="Claudin_CS"/>
</dbReference>
<evidence type="ECO:0000256" key="2">
    <source>
        <dbReference type="ARBA" id="ARBA00022692"/>
    </source>
</evidence>
<dbReference type="Proteomes" id="UP000663874">
    <property type="component" value="Unassembled WGS sequence"/>
</dbReference>
<evidence type="ECO:0000313" key="8">
    <source>
        <dbReference type="Proteomes" id="UP000663889"/>
    </source>
</evidence>
<keyword evidence="2 5" id="KW-0812">Transmembrane</keyword>
<proteinExistence type="predicted"/>
<organism evidence="6 8">
    <name type="scientific">Rotaria sordida</name>
    <dbReference type="NCBI Taxonomy" id="392033"/>
    <lineage>
        <taxon>Eukaryota</taxon>
        <taxon>Metazoa</taxon>
        <taxon>Spiralia</taxon>
        <taxon>Gnathifera</taxon>
        <taxon>Rotifera</taxon>
        <taxon>Eurotatoria</taxon>
        <taxon>Bdelloidea</taxon>
        <taxon>Philodinida</taxon>
        <taxon>Philodinidae</taxon>
        <taxon>Rotaria</taxon>
    </lineage>
</organism>
<comment type="caution">
    <text evidence="6">The sequence shown here is derived from an EMBL/GenBank/DDBJ whole genome shotgun (WGS) entry which is preliminary data.</text>
</comment>
<feature type="transmembrane region" description="Helical" evidence="5">
    <location>
        <begin position="145"/>
        <end position="171"/>
    </location>
</feature>
<feature type="transmembrane region" description="Helical" evidence="5">
    <location>
        <begin position="109"/>
        <end position="133"/>
    </location>
</feature>
<evidence type="ECO:0000256" key="1">
    <source>
        <dbReference type="ARBA" id="ARBA00004141"/>
    </source>
</evidence>
<evidence type="ECO:0000256" key="4">
    <source>
        <dbReference type="ARBA" id="ARBA00023136"/>
    </source>
</evidence>
<accession>A0A815W170</accession>
<evidence type="ECO:0000256" key="5">
    <source>
        <dbReference type="SAM" id="Phobius"/>
    </source>
</evidence>